<organism evidence="1 2">
    <name type="scientific">Aquisalibacillus elongatus</name>
    <dbReference type="NCBI Taxonomy" id="485577"/>
    <lineage>
        <taxon>Bacteria</taxon>
        <taxon>Bacillati</taxon>
        <taxon>Bacillota</taxon>
        <taxon>Bacilli</taxon>
        <taxon>Bacillales</taxon>
        <taxon>Bacillaceae</taxon>
        <taxon>Aquisalibacillus</taxon>
    </lineage>
</organism>
<dbReference type="SUPFAM" id="SSF81301">
    <property type="entry name" value="Nucleotidyltransferase"/>
    <property type="match status" value="1"/>
</dbReference>
<reference evidence="1 2" key="1">
    <citation type="submission" date="2018-11" db="EMBL/GenBank/DDBJ databases">
        <title>Genomic Encyclopedia of Type Strains, Phase IV (KMG-IV): sequencing the most valuable type-strain genomes for metagenomic binning, comparative biology and taxonomic classification.</title>
        <authorList>
            <person name="Goeker M."/>
        </authorList>
    </citation>
    <scope>NUCLEOTIDE SEQUENCE [LARGE SCALE GENOMIC DNA]</scope>
    <source>
        <strain evidence="1 2">DSM 18090</strain>
    </source>
</reference>
<keyword evidence="2" id="KW-1185">Reference proteome</keyword>
<dbReference type="Pfam" id="PF04229">
    <property type="entry name" value="GrpB"/>
    <property type="match status" value="1"/>
</dbReference>
<protein>
    <submittedName>
        <fullName evidence="1">GrpB-like predicted nucleotidyltransferase (UPF0157 family)</fullName>
    </submittedName>
</protein>
<gene>
    <name evidence="1" type="ORF">EDC24_0162</name>
</gene>
<name>A0A3N5CDS6_9BACI</name>
<dbReference type="InterPro" id="IPR043519">
    <property type="entry name" value="NT_sf"/>
</dbReference>
<dbReference type="Proteomes" id="UP000276443">
    <property type="component" value="Unassembled WGS sequence"/>
</dbReference>
<accession>A0A3N5CDS6</accession>
<comment type="caution">
    <text evidence="1">The sequence shown here is derived from an EMBL/GenBank/DDBJ whole genome shotgun (WGS) entry which is preliminary data.</text>
</comment>
<proteinExistence type="predicted"/>
<evidence type="ECO:0000313" key="2">
    <source>
        <dbReference type="Proteomes" id="UP000276443"/>
    </source>
</evidence>
<dbReference type="PANTHER" id="PTHR34822">
    <property type="entry name" value="GRPB DOMAIN PROTEIN (AFU_ORTHOLOGUE AFUA_1G01530)"/>
    <property type="match status" value="1"/>
</dbReference>
<dbReference type="GO" id="GO:0016740">
    <property type="term" value="F:transferase activity"/>
    <property type="evidence" value="ECO:0007669"/>
    <property type="project" value="UniProtKB-KW"/>
</dbReference>
<dbReference type="EMBL" id="RKRF01000007">
    <property type="protein sequence ID" value="RPF55291.1"/>
    <property type="molecule type" value="Genomic_DNA"/>
</dbReference>
<dbReference type="AlphaFoldDB" id="A0A3N5CDS6"/>
<dbReference type="PANTHER" id="PTHR34822:SF1">
    <property type="entry name" value="GRPB FAMILY PROTEIN"/>
    <property type="match status" value="1"/>
</dbReference>
<dbReference type="Gene3D" id="3.30.460.10">
    <property type="entry name" value="Beta Polymerase, domain 2"/>
    <property type="match status" value="1"/>
</dbReference>
<evidence type="ECO:0000313" key="1">
    <source>
        <dbReference type="EMBL" id="RPF55291.1"/>
    </source>
</evidence>
<keyword evidence="1" id="KW-0808">Transferase</keyword>
<dbReference type="InterPro" id="IPR007344">
    <property type="entry name" value="GrpB/CoaE"/>
</dbReference>
<sequence length="186" mass="21780">MEGGVNMKEENNKVPVWAYEAVKIVKPDPMWIEKGIQEGDEVYHSLLEFDVKKVEHIGSTAIPNLPAKPIIDLMASLPSLEPIDKIVETLAIDDWHYVPPELDKRPWRRFFVKVKNNKRVSHLHLMQTGEDRWEKQLLFRDKLRANPHLVEEYSIIKQQLALEFNNNREGYTEAKKAFINRVLLQD</sequence>